<accession>A0A2U1KUM0</accession>
<evidence type="ECO:0000259" key="1">
    <source>
        <dbReference type="SMART" id="SM00256"/>
    </source>
</evidence>
<dbReference type="InterPro" id="IPR036047">
    <property type="entry name" value="F-box-like_dom_sf"/>
</dbReference>
<gene>
    <name evidence="2" type="ORF">CTI12_AA562590</name>
</gene>
<dbReference type="Proteomes" id="UP000245207">
    <property type="component" value="Unassembled WGS sequence"/>
</dbReference>
<feature type="domain" description="F-box" evidence="1">
    <location>
        <begin position="7"/>
        <end position="48"/>
    </location>
</feature>
<protein>
    <submittedName>
        <fullName evidence="2">F-box associated interaction domain-containing protein</fullName>
    </submittedName>
</protein>
<sequence length="274" mass="30344">MGSIEVFPPEIIREILLKVATIKSLLRCKSVCKECNAIVLENPLQLPRPYEVRIIGSCNGLVCLVEQGKHDAVFIYNPATRRLNCLPIESVSSSGLYSYGFGFDKFPCGYPNDDGKLLNGAIHWAAGRNNSSGSWKIVSLDLAKETYGEVLQPKYPEGHEYSELGVAGEWLCVLGAYVEKCVVDIWVMKVYGVKDSWTKLASIPYPHTWDDQILAPFYISEDGKLMLQFGRQLAIYDSKDSSSSVTDNLIECLEACTVVESLVSPFGLAGNNDR</sequence>
<reference evidence="2 3" key="1">
    <citation type="journal article" date="2018" name="Mol. Plant">
        <title>The genome of Artemisia annua provides insight into the evolution of Asteraceae family and artemisinin biosynthesis.</title>
        <authorList>
            <person name="Shen Q."/>
            <person name="Zhang L."/>
            <person name="Liao Z."/>
            <person name="Wang S."/>
            <person name="Yan T."/>
            <person name="Shi P."/>
            <person name="Liu M."/>
            <person name="Fu X."/>
            <person name="Pan Q."/>
            <person name="Wang Y."/>
            <person name="Lv Z."/>
            <person name="Lu X."/>
            <person name="Zhang F."/>
            <person name="Jiang W."/>
            <person name="Ma Y."/>
            <person name="Chen M."/>
            <person name="Hao X."/>
            <person name="Li L."/>
            <person name="Tang Y."/>
            <person name="Lv G."/>
            <person name="Zhou Y."/>
            <person name="Sun X."/>
            <person name="Brodelius P.E."/>
            <person name="Rose J.K.C."/>
            <person name="Tang K."/>
        </authorList>
    </citation>
    <scope>NUCLEOTIDE SEQUENCE [LARGE SCALE GENOMIC DNA]</scope>
    <source>
        <strain evidence="3">cv. Huhao1</strain>
        <tissue evidence="2">Leaf</tissue>
    </source>
</reference>
<dbReference type="PANTHER" id="PTHR31790:SF583">
    <property type="entry name" value="F-BOX PROTEIN CPR30-LIKE ISOFORM X1"/>
    <property type="match status" value="1"/>
</dbReference>
<dbReference type="OrthoDB" id="934987at2759"/>
<dbReference type="AlphaFoldDB" id="A0A2U1KUM0"/>
<comment type="caution">
    <text evidence="2">The sequence shown here is derived from an EMBL/GenBank/DDBJ whole genome shotgun (WGS) entry which is preliminary data.</text>
</comment>
<dbReference type="InterPro" id="IPR052361">
    <property type="entry name" value="F-box_domain"/>
</dbReference>
<dbReference type="NCBIfam" id="TIGR01640">
    <property type="entry name" value="F_box_assoc_1"/>
    <property type="match status" value="1"/>
</dbReference>
<keyword evidence="3" id="KW-1185">Reference proteome</keyword>
<evidence type="ECO:0000313" key="2">
    <source>
        <dbReference type="EMBL" id="PWA40446.1"/>
    </source>
</evidence>
<dbReference type="Pfam" id="PF07734">
    <property type="entry name" value="FBA_1"/>
    <property type="match status" value="1"/>
</dbReference>
<proteinExistence type="predicted"/>
<dbReference type="SMART" id="SM00256">
    <property type="entry name" value="FBOX"/>
    <property type="match status" value="1"/>
</dbReference>
<evidence type="ECO:0000313" key="3">
    <source>
        <dbReference type="Proteomes" id="UP000245207"/>
    </source>
</evidence>
<name>A0A2U1KUM0_ARTAN</name>
<dbReference type="EMBL" id="PKPP01013784">
    <property type="protein sequence ID" value="PWA40446.1"/>
    <property type="molecule type" value="Genomic_DNA"/>
</dbReference>
<dbReference type="SUPFAM" id="SSF81383">
    <property type="entry name" value="F-box domain"/>
    <property type="match status" value="1"/>
</dbReference>
<dbReference type="InterPro" id="IPR006527">
    <property type="entry name" value="F-box-assoc_dom_typ1"/>
</dbReference>
<organism evidence="2 3">
    <name type="scientific">Artemisia annua</name>
    <name type="common">Sweet wormwood</name>
    <dbReference type="NCBI Taxonomy" id="35608"/>
    <lineage>
        <taxon>Eukaryota</taxon>
        <taxon>Viridiplantae</taxon>
        <taxon>Streptophyta</taxon>
        <taxon>Embryophyta</taxon>
        <taxon>Tracheophyta</taxon>
        <taxon>Spermatophyta</taxon>
        <taxon>Magnoliopsida</taxon>
        <taxon>eudicotyledons</taxon>
        <taxon>Gunneridae</taxon>
        <taxon>Pentapetalae</taxon>
        <taxon>asterids</taxon>
        <taxon>campanulids</taxon>
        <taxon>Asterales</taxon>
        <taxon>Asteraceae</taxon>
        <taxon>Asteroideae</taxon>
        <taxon>Anthemideae</taxon>
        <taxon>Artemisiinae</taxon>
        <taxon>Artemisia</taxon>
    </lineage>
</organism>
<dbReference type="InterPro" id="IPR017451">
    <property type="entry name" value="F-box-assoc_interact_dom"/>
</dbReference>
<dbReference type="STRING" id="35608.A0A2U1KUM0"/>
<dbReference type="InterPro" id="IPR001810">
    <property type="entry name" value="F-box_dom"/>
</dbReference>
<dbReference type="PANTHER" id="PTHR31790">
    <property type="entry name" value="OS02G0783600 PROTEIN"/>
    <property type="match status" value="1"/>
</dbReference>